<evidence type="ECO:0000313" key="12">
    <source>
        <dbReference type="Proteomes" id="UP001422759"/>
    </source>
</evidence>
<keyword evidence="4 9" id="KW-0547">Nucleotide-binding</keyword>
<evidence type="ECO:0000256" key="2">
    <source>
        <dbReference type="ARBA" id="ARBA00022679"/>
    </source>
</evidence>
<keyword evidence="7 9" id="KW-0173">Coenzyme A biosynthesis</keyword>
<comment type="subcellular location">
    <subcellularLocation>
        <location evidence="9">Cytoplasm</location>
    </subcellularLocation>
</comment>
<feature type="binding site" evidence="9">
    <location>
        <begin position="122"/>
        <end position="128"/>
    </location>
    <ligand>
        <name>ATP</name>
        <dbReference type="ChEBI" id="CHEBI:30616"/>
    </ligand>
</feature>
<feature type="binding site" evidence="9">
    <location>
        <begin position="88"/>
        <end position="90"/>
    </location>
    <ligand>
        <name>ATP</name>
        <dbReference type="ChEBI" id="CHEBI:30616"/>
    </ligand>
</feature>
<dbReference type="HAMAP" id="MF_00151">
    <property type="entry name" value="PPAT_bact"/>
    <property type="match status" value="1"/>
</dbReference>
<keyword evidence="12" id="KW-1185">Reference proteome</keyword>
<keyword evidence="6 9" id="KW-0460">Magnesium</keyword>
<comment type="pathway">
    <text evidence="9">Cofactor biosynthesis; coenzyme A biosynthesis; CoA from (R)-pantothenate: step 4/5.</text>
</comment>
<dbReference type="GO" id="GO:0016779">
    <property type="term" value="F:nucleotidyltransferase activity"/>
    <property type="evidence" value="ECO:0007669"/>
    <property type="project" value="UniProtKB-KW"/>
</dbReference>
<gene>
    <name evidence="9 11" type="primary">coaD</name>
    <name evidence="11" type="ORF">GCM10009760_42330</name>
</gene>
<dbReference type="CDD" id="cd02163">
    <property type="entry name" value="PPAT"/>
    <property type="match status" value="1"/>
</dbReference>
<accession>A0ABP5LQF6</accession>
<reference evidence="12" key="1">
    <citation type="journal article" date="2019" name="Int. J. Syst. Evol. Microbiol.">
        <title>The Global Catalogue of Microorganisms (GCM) 10K type strain sequencing project: providing services to taxonomists for standard genome sequencing and annotation.</title>
        <authorList>
            <consortium name="The Broad Institute Genomics Platform"/>
            <consortium name="The Broad Institute Genome Sequencing Center for Infectious Disease"/>
            <person name="Wu L."/>
            <person name="Ma J."/>
        </authorList>
    </citation>
    <scope>NUCLEOTIDE SEQUENCE [LARGE SCALE GENOMIC DNA]</scope>
    <source>
        <strain evidence="12">JCM 14560</strain>
    </source>
</reference>
<evidence type="ECO:0000256" key="5">
    <source>
        <dbReference type="ARBA" id="ARBA00022840"/>
    </source>
</evidence>
<comment type="function">
    <text evidence="9">Reversibly transfers an adenylyl group from ATP to 4'-phosphopantetheine, yielding dephospho-CoA (dPCoA) and pyrophosphate.</text>
</comment>
<dbReference type="NCBIfam" id="TIGR01510">
    <property type="entry name" value="coaD_prev_kdtB"/>
    <property type="match status" value="1"/>
</dbReference>
<feature type="site" description="Transition state stabilizer" evidence="9">
    <location>
        <position position="17"/>
    </location>
</feature>
<name>A0ABP5LQF6_9ACTN</name>
<dbReference type="InterPro" id="IPR014729">
    <property type="entry name" value="Rossmann-like_a/b/a_fold"/>
</dbReference>
<dbReference type="Proteomes" id="UP001422759">
    <property type="component" value="Unassembled WGS sequence"/>
</dbReference>
<evidence type="ECO:0000256" key="4">
    <source>
        <dbReference type="ARBA" id="ARBA00022741"/>
    </source>
</evidence>
<dbReference type="InterPro" id="IPR004821">
    <property type="entry name" value="Cyt_trans-like"/>
</dbReference>
<feature type="binding site" evidence="9">
    <location>
        <position position="17"/>
    </location>
    <ligand>
        <name>ATP</name>
        <dbReference type="ChEBI" id="CHEBI:30616"/>
    </ligand>
</feature>
<dbReference type="PANTHER" id="PTHR21342">
    <property type="entry name" value="PHOSPHOPANTETHEINE ADENYLYLTRANSFERASE"/>
    <property type="match status" value="1"/>
</dbReference>
<feature type="binding site" evidence="9">
    <location>
        <position position="9"/>
    </location>
    <ligand>
        <name>substrate</name>
    </ligand>
</feature>
<evidence type="ECO:0000256" key="8">
    <source>
        <dbReference type="ARBA" id="ARBA00029346"/>
    </source>
</evidence>
<feature type="binding site" evidence="9">
    <location>
        <position position="73"/>
    </location>
    <ligand>
        <name>substrate</name>
    </ligand>
</feature>
<dbReference type="PRINTS" id="PR01020">
    <property type="entry name" value="LPSBIOSNTHSS"/>
</dbReference>
<keyword evidence="5 9" id="KW-0067">ATP-binding</keyword>
<dbReference type="Gene3D" id="3.40.50.620">
    <property type="entry name" value="HUPs"/>
    <property type="match status" value="1"/>
</dbReference>
<comment type="subunit">
    <text evidence="9">Homohexamer.</text>
</comment>
<dbReference type="SUPFAM" id="SSF52374">
    <property type="entry name" value="Nucleotidylyl transferase"/>
    <property type="match status" value="1"/>
</dbReference>
<dbReference type="RefSeq" id="WP_344467399.1">
    <property type="nucleotide sequence ID" value="NZ_BAAANT010000026.1"/>
</dbReference>
<dbReference type="InterPro" id="IPR001980">
    <property type="entry name" value="PPAT"/>
</dbReference>
<comment type="cofactor">
    <cofactor evidence="9">
        <name>Mg(2+)</name>
        <dbReference type="ChEBI" id="CHEBI:18420"/>
    </cofactor>
</comment>
<organism evidence="11 12">
    <name type="scientific">Kitasatospora kazusensis</name>
    <dbReference type="NCBI Taxonomy" id="407974"/>
    <lineage>
        <taxon>Bacteria</taxon>
        <taxon>Bacillati</taxon>
        <taxon>Actinomycetota</taxon>
        <taxon>Actinomycetes</taxon>
        <taxon>Kitasatosporales</taxon>
        <taxon>Streptomycetaceae</taxon>
        <taxon>Kitasatospora</taxon>
    </lineage>
</organism>
<dbReference type="EC" id="2.7.7.3" evidence="9"/>
<evidence type="ECO:0000256" key="7">
    <source>
        <dbReference type="ARBA" id="ARBA00022993"/>
    </source>
</evidence>
<dbReference type="Pfam" id="PF01467">
    <property type="entry name" value="CTP_transf_like"/>
    <property type="match status" value="1"/>
</dbReference>
<dbReference type="PANTHER" id="PTHR21342:SF1">
    <property type="entry name" value="PHOSPHOPANTETHEINE ADENYLYLTRANSFERASE"/>
    <property type="match status" value="1"/>
</dbReference>
<comment type="caution">
    <text evidence="11">The sequence shown here is derived from an EMBL/GenBank/DDBJ whole genome shotgun (WGS) entry which is preliminary data.</text>
</comment>
<sequence>MRRAVCPGSFDPITNGHLDIIERASKLYDVVHVAVLINKNKQGMFTVDERIRLIEETTAKYGNIEVEAHAGLLVDFCRERGIPAIIKGLRAVSDFDYELQMAQMNHGLTGVETLFVPTSPTYSFLSSSLVKEVASYGGDVSHLLPELVNRRLVDRIAERQAQADRA</sequence>
<feature type="binding site" evidence="9">
    <location>
        <position position="41"/>
    </location>
    <ligand>
        <name>substrate</name>
    </ligand>
</feature>
<comment type="similarity">
    <text evidence="9">Belongs to the bacterial CoaD family.</text>
</comment>
<protein>
    <recommendedName>
        <fullName evidence="9">Phosphopantetheine adenylyltransferase</fullName>
        <ecNumber evidence="9">2.7.7.3</ecNumber>
    </recommendedName>
    <alternativeName>
        <fullName evidence="9">Dephospho-CoA pyrophosphorylase</fullName>
    </alternativeName>
    <alternativeName>
        <fullName evidence="9">Pantetheine-phosphate adenylyltransferase</fullName>
        <shortName evidence="9">PPAT</shortName>
    </alternativeName>
</protein>
<comment type="catalytic activity">
    <reaction evidence="8 9">
        <text>(R)-4'-phosphopantetheine + ATP + H(+) = 3'-dephospho-CoA + diphosphate</text>
        <dbReference type="Rhea" id="RHEA:19801"/>
        <dbReference type="ChEBI" id="CHEBI:15378"/>
        <dbReference type="ChEBI" id="CHEBI:30616"/>
        <dbReference type="ChEBI" id="CHEBI:33019"/>
        <dbReference type="ChEBI" id="CHEBI:57328"/>
        <dbReference type="ChEBI" id="CHEBI:61723"/>
        <dbReference type="EC" id="2.7.7.3"/>
    </reaction>
</comment>
<evidence type="ECO:0000256" key="6">
    <source>
        <dbReference type="ARBA" id="ARBA00022842"/>
    </source>
</evidence>
<feature type="binding site" evidence="9">
    <location>
        <position position="87"/>
    </location>
    <ligand>
        <name>substrate</name>
    </ligand>
</feature>
<evidence type="ECO:0000256" key="1">
    <source>
        <dbReference type="ARBA" id="ARBA00022490"/>
    </source>
</evidence>
<evidence type="ECO:0000259" key="10">
    <source>
        <dbReference type="Pfam" id="PF01467"/>
    </source>
</evidence>
<proteinExistence type="inferred from homology"/>
<keyword evidence="2 9" id="KW-0808">Transferase</keyword>
<feature type="binding site" evidence="9">
    <location>
        <begin position="9"/>
        <end position="10"/>
    </location>
    <ligand>
        <name>ATP</name>
        <dbReference type="ChEBI" id="CHEBI:30616"/>
    </ligand>
</feature>
<keyword evidence="1 9" id="KW-0963">Cytoplasm</keyword>
<evidence type="ECO:0000313" key="11">
    <source>
        <dbReference type="EMBL" id="GAA2149324.1"/>
    </source>
</evidence>
<evidence type="ECO:0000256" key="3">
    <source>
        <dbReference type="ARBA" id="ARBA00022695"/>
    </source>
</evidence>
<dbReference type="NCBIfam" id="TIGR00125">
    <property type="entry name" value="cyt_tran_rel"/>
    <property type="match status" value="1"/>
</dbReference>
<feature type="binding site" evidence="9">
    <location>
        <position position="98"/>
    </location>
    <ligand>
        <name>ATP</name>
        <dbReference type="ChEBI" id="CHEBI:30616"/>
    </ligand>
</feature>
<feature type="domain" description="Cytidyltransferase-like" evidence="10">
    <location>
        <begin position="5"/>
        <end position="132"/>
    </location>
</feature>
<dbReference type="EMBL" id="BAAANT010000026">
    <property type="protein sequence ID" value="GAA2149324.1"/>
    <property type="molecule type" value="Genomic_DNA"/>
</dbReference>
<keyword evidence="3 9" id="KW-0548">Nucleotidyltransferase</keyword>
<evidence type="ECO:0000256" key="9">
    <source>
        <dbReference type="HAMAP-Rule" id="MF_00151"/>
    </source>
</evidence>